<keyword evidence="6" id="KW-0966">Cell projection</keyword>
<accession>A0ABS4GDI7</accession>
<evidence type="ECO:0000256" key="3">
    <source>
        <dbReference type="ARBA" id="ARBA00023143"/>
    </source>
</evidence>
<dbReference type="PANTHER" id="PTHR34653">
    <property type="match status" value="1"/>
</dbReference>
<evidence type="ECO:0000256" key="5">
    <source>
        <dbReference type="NCBIfam" id="TIGR00205"/>
    </source>
</evidence>
<keyword evidence="6" id="KW-0282">Flagellum</keyword>
<dbReference type="InterPro" id="IPR001624">
    <property type="entry name" value="FliE"/>
</dbReference>
<evidence type="ECO:0000256" key="4">
    <source>
        <dbReference type="HAMAP-Rule" id="MF_00724"/>
    </source>
</evidence>
<comment type="similarity">
    <text evidence="2 4">Belongs to the FliE family.</text>
</comment>
<dbReference type="NCBIfam" id="TIGR00205">
    <property type="entry name" value="fliE"/>
    <property type="match status" value="1"/>
</dbReference>
<dbReference type="HAMAP" id="MF_00724">
    <property type="entry name" value="FliE"/>
    <property type="match status" value="1"/>
</dbReference>
<dbReference type="EMBL" id="JAGGKS010000004">
    <property type="protein sequence ID" value="MBP1925756.1"/>
    <property type="molecule type" value="Genomic_DNA"/>
</dbReference>
<evidence type="ECO:0000313" key="7">
    <source>
        <dbReference type="Proteomes" id="UP001519342"/>
    </source>
</evidence>
<evidence type="ECO:0000313" key="6">
    <source>
        <dbReference type="EMBL" id="MBP1925756.1"/>
    </source>
</evidence>
<proteinExistence type="inferred from homology"/>
<comment type="caution">
    <text evidence="6">The sequence shown here is derived from an EMBL/GenBank/DDBJ whole genome shotgun (WGS) entry which is preliminary data.</text>
</comment>
<gene>
    <name evidence="4" type="primary">fliE</name>
    <name evidence="6" type="ORF">J2Z76_001617</name>
</gene>
<dbReference type="RefSeq" id="WP_209511500.1">
    <property type="nucleotide sequence ID" value="NZ_JAGGKS010000004.1"/>
</dbReference>
<reference evidence="6 7" key="1">
    <citation type="submission" date="2021-03" db="EMBL/GenBank/DDBJ databases">
        <title>Genomic Encyclopedia of Type Strains, Phase IV (KMG-IV): sequencing the most valuable type-strain genomes for metagenomic binning, comparative biology and taxonomic classification.</title>
        <authorList>
            <person name="Goeker M."/>
        </authorList>
    </citation>
    <scope>NUCLEOTIDE SEQUENCE [LARGE SCALE GENOMIC DNA]</scope>
    <source>
        <strain evidence="6 7">DSM 24004</strain>
    </source>
</reference>
<dbReference type="Proteomes" id="UP001519342">
    <property type="component" value="Unassembled WGS sequence"/>
</dbReference>
<keyword evidence="6" id="KW-0969">Cilium</keyword>
<comment type="subcellular location">
    <subcellularLocation>
        <location evidence="1 4">Bacterial flagellum basal body</location>
    </subcellularLocation>
</comment>
<evidence type="ECO:0000256" key="1">
    <source>
        <dbReference type="ARBA" id="ARBA00004117"/>
    </source>
</evidence>
<keyword evidence="7" id="KW-1185">Reference proteome</keyword>
<dbReference type="PANTHER" id="PTHR34653:SF1">
    <property type="entry name" value="FLAGELLAR HOOK-BASAL BODY COMPLEX PROTEIN FLIE"/>
    <property type="match status" value="1"/>
</dbReference>
<sequence length="102" mass="11840">MFIEPIQPLYGLQELNELNKNNNTDDKDNNFGFKAVFDYALNNYIDAENEVDQDIYKLSVGETDDLHNLMINTKKAEMSLDLFLQLRNKALDAYNEVMRMGV</sequence>
<evidence type="ECO:0000256" key="2">
    <source>
        <dbReference type="ARBA" id="ARBA00009272"/>
    </source>
</evidence>
<keyword evidence="3 4" id="KW-0975">Bacterial flagellum</keyword>
<organism evidence="6 7">
    <name type="scientific">Sedimentibacter acidaminivorans</name>
    <dbReference type="NCBI Taxonomy" id="913099"/>
    <lineage>
        <taxon>Bacteria</taxon>
        <taxon>Bacillati</taxon>
        <taxon>Bacillota</taxon>
        <taxon>Tissierellia</taxon>
        <taxon>Sedimentibacter</taxon>
    </lineage>
</organism>
<protein>
    <recommendedName>
        <fullName evidence="4 5">Flagellar hook-basal body complex protein FliE</fullName>
    </recommendedName>
</protein>
<name>A0ABS4GDI7_9FIRM</name>
<dbReference type="Pfam" id="PF02049">
    <property type="entry name" value="FliE"/>
    <property type="match status" value="1"/>
</dbReference>